<dbReference type="RefSeq" id="WP_076789684.1">
    <property type="nucleotide sequence ID" value="NZ_CP015493.1"/>
</dbReference>
<dbReference type="EMBL" id="CP031003">
    <property type="protein sequence ID" value="AXN35889.1"/>
    <property type="molecule type" value="Genomic_DNA"/>
</dbReference>
<evidence type="ECO:0000313" key="2">
    <source>
        <dbReference type="Proteomes" id="UP000257607"/>
    </source>
</evidence>
<dbReference type="AlphaFoldDB" id="A0A385ADU9"/>
<sequence>MTEESIDAIQVIEATIRNCQKSQLKFVAGSAQFTLLKNRLYALEVGRDLLNGHTDITVEALVEAQAPIESIIHKTEKALSNQKKTSPVMKRMTLLLAAMTAVQTAIINQLSAKKPPH</sequence>
<proteinExistence type="predicted"/>
<name>A0A385ADU9_LATCU</name>
<dbReference type="Proteomes" id="UP000257607">
    <property type="component" value="Chromosome"/>
</dbReference>
<gene>
    <name evidence="1" type="ORF">DT351_05760</name>
</gene>
<accession>A0A385ADU9</accession>
<evidence type="ECO:0000313" key="1">
    <source>
        <dbReference type="EMBL" id="AXN35889.1"/>
    </source>
</evidence>
<reference evidence="1 2" key="1">
    <citation type="submission" date="2018-07" db="EMBL/GenBank/DDBJ databases">
        <title>Lactobacillus curvatus genome sequence.</title>
        <authorList>
            <person name="Prechtl R."/>
        </authorList>
    </citation>
    <scope>NUCLEOTIDE SEQUENCE [LARGE SCALE GENOMIC DNA]</scope>
    <source>
        <strain evidence="1 2">TMW 1.1928</strain>
    </source>
</reference>
<organism evidence="1 2">
    <name type="scientific">Latilactobacillus curvatus</name>
    <name type="common">Lactobacillus curvatus</name>
    <dbReference type="NCBI Taxonomy" id="28038"/>
    <lineage>
        <taxon>Bacteria</taxon>
        <taxon>Bacillati</taxon>
        <taxon>Bacillota</taxon>
        <taxon>Bacilli</taxon>
        <taxon>Lactobacillales</taxon>
        <taxon>Lactobacillaceae</taxon>
        <taxon>Latilactobacillus</taxon>
    </lineage>
</organism>
<protein>
    <submittedName>
        <fullName evidence="1">Uncharacterized protein</fullName>
    </submittedName>
</protein>